<evidence type="ECO:0000256" key="2">
    <source>
        <dbReference type="ARBA" id="ARBA00023012"/>
    </source>
</evidence>
<reference evidence="5 6" key="1">
    <citation type="submission" date="2024-07" db="EMBL/GenBank/DDBJ databases">
        <title>Molecular mechanisms and environmental adaptations of flagellar loss and biofilm growth of Rhodanobacter under environmental stress.</title>
        <authorList>
            <person name="Chen M."/>
        </authorList>
    </citation>
    <scope>NUCLEOTIDE SEQUENCE [LARGE SCALE GENOMIC DNA]</scope>
    <source>
        <strain evidence="5 6">RS22</strain>
    </source>
</reference>
<dbReference type="InterPro" id="IPR008207">
    <property type="entry name" value="Sig_transdc_His_kin_Hpt_dom"/>
</dbReference>
<keyword evidence="1 3" id="KW-0597">Phosphoprotein</keyword>
<evidence type="ECO:0000313" key="6">
    <source>
        <dbReference type="Proteomes" id="UP001562159"/>
    </source>
</evidence>
<dbReference type="EMBL" id="JBGBPY010000001">
    <property type="protein sequence ID" value="MEY2184075.1"/>
    <property type="molecule type" value="Genomic_DNA"/>
</dbReference>
<dbReference type="Pfam" id="PF00072">
    <property type="entry name" value="Response_reg"/>
    <property type="match status" value="1"/>
</dbReference>
<keyword evidence="6" id="KW-1185">Reference proteome</keyword>
<dbReference type="PANTHER" id="PTHR44591:SF3">
    <property type="entry name" value="RESPONSE REGULATORY DOMAIN-CONTAINING PROTEIN"/>
    <property type="match status" value="1"/>
</dbReference>
<dbReference type="Pfam" id="PF01627">
    <property type="entry name" value="Hpt"/>
    <property type="match status" value="1"/>
</dbReference>
<dbReference type="InterPro" id="IPR036641">
    <property type="entry name" value="HPT_dom_sf"/>
</dbReference>
<dbReference type="SUPFAM" id="SSF47226">
    <property type="entry name" value="Histidine-containing phosphotransfer domain, HPT domain"/>
    <property type="match status" value="1"/>
</dbReference>
<feature type="modified residue" description="4-aspartylphosphate" evidence="3">
    <location>
        <position position="61"/>
    </location>
</feature>
<dbReference type="InterPro" id="IPR011006">
    <property type="entry name" value="CheY-like_superfamily"/>
</dbReference>
<dbReference type="InterPro" id="IPR050595">
    <property type="entry name" value="Bact_response_regulator"/>
</dbReference>
<dbReference type="SMART" id="SM00448">
    <property type="entry name" value="REC"/>
    <property type="match status" value="1"/>
</dbReference>
<dbReference type="InterPro" id="IPR001789">
    <property type="entry name" value="Sig_transdc_resp-reg_receiver"/>
</dbReference>
<proteinExistence type="predicted"/>
<sequence>MPASPVASPSPRVLVADDDPASRRFLCDGLRSLGAHVTDCADGVQALRLGRGEAFDLLLLDCRMPGAGAREVLAALRADAQARSAGSLAVASSAELDGAGQRSLLACGFGDVLRKPCGIADLQRLLARLPGAMPVLDDIAALRASGDATTMRALRQLLRGELALLHQELGMPVRDQAALDDRLHRLRSSCGFCGAAALAAEVASLQQLLREESHEVAPAIARFRSAVQVTLQALDT</sequence>
<dbReference type="PROSITE" id="PS50110">
    <property type="entry name" value="RESPONSE_REGULATORY"/>
    <property type="match status" value="1"/>
</dbReference>
<keyword evidence="2" id="KW-0902">Two-component regulatory system</keyword>
<evidence type="ECO:0000259" key="4">
    <source>
        <dbReference type="PROSITE" id="PS50110"/>
    </source>
</evidence>
<name>A0ABV4AUP3_9GAMM</name>
<accession>A0ABV4AUP3</accession>
<dbReference type="Proteomes" id="UP001562159">
    <property type="component" value="Unassembled WGS sequence"/>
</dbReference>
<dbReference type="PANTHER" id="PTHR44591">
    <property type="entry name" value="STRESS RESPONSE REGULATOR PROTEIN 1"/>
    <property type="match status" value="1"/>
</dbReference>
<evidence type="ECO:0000256" key="3">
    <source>
        <dbReference type="PROSITE-ProRule" id="PRU00169"/>
    </source>
</evidence>
<protein>
    <submittedName>
        <fullName evidence="5">Response regulator</fullName>
    </submittedName>
</protein>
<feature type="domain" description="Response regulatory" evidence="4">
    <location>
        <begin position="12"/>
        <end position="130"/>
    </location>
</feature>
<evidence type="ECO:0000313" key="5">
    <source>
        <dbReference type="EMBL" id="MEY2184075.1"/>
    </source>
</evidence>
<dbReference type="SUPFAM" id="SSF52172">
    <property type="entry name" value="CheY-like"/>
    <property type="match status" value="1"/>
</dbReference>
<dbReference type="Gene3D" id="1.20.120.160">
    <property type="entry name" value="HPT domain"/>
    <property type="match status" value="1"/>
</dbReference>
<dbReference type="Gene3D" id="3.40.50.2300">
    <property type="match status" value="1"/>
</dbReference>
<comment type="caution">
    <text evidence="5">The sequence shown here is derived from an EMBL/GenBank/DDBJ whole genome shotgun (WGS) entry which is preliminary data.</text>
</comment>
<organism evidence="5 6">
    <name type="scientific">Rhodanobacter humi</name>
    <dbReference type="NCBI Taxonomy" id="1888173"/>
    <lineage>
        <taxon>Bacteria</taxon>
        <taxon>Pseudomonadati</taxon>
        <taxon>Pseudomonadota</taxon>
        <taxon>Gammaproteobacteria</taxon>
        <taxon>Lysobacterales</taxon>
        <taxon>Rhodanobacteraceae</taxon>
        <taxon>Rhodanobacter</taxon>
    </lineage>
</organism>
<evidence type="ECO:0000256" key="1">
    <source>
        <dbReference type="ARBA" id="ARBA00022553"/>
    </source>
</evidence>
<gene>
    <name evidence="5" type="ORF">AB7878_16815</name>
</gene>